<feature type="compositionally biased region" description="Pro residues" evidence="1">
    <location>
        <begin position="407"/>
        <end position="416"/>
    </location>
</feature>
<dbReference type="STRING" id="105351.A0A401L7W5"/>
<evidence type="ECO:0000313" key="3">
    <source>
        <dbReference type="Proteomes" id="UP000286921"/>
    </source>
</evidence>
<feature type="region of interest" description="Disordered" evidence="1">
    <location>
        <begin position="272"/>
        <end position="293"/>
    </location>
</feature>
<keyword evidence="3" id="KW-1185">Reference proteome</keyword>
<feature type="compositionally biased region" description="Polar residues" evidence="1">
    <location>
        <begin position="74"/>
        <end position="97"/>
    </location>
</feature>
<dbReference type="Proteomes" id="UP000286921">
    <property type="component" value="Unassembled WGS sequence"/>
</dbReference>
<evidence type="ECO:0000256" key="1">
    <source>
        <dbReference type="SAM" id="MobiDB-lite"/>
    </source>
</evidence>
<feature type="compositionally biased region" description="Low complexity" evidence="1">
    <location>
        <begin position="272"/>
        <end position="285"/>
    </location>
</feature>
<dbReference type="EMBL" id="BDHI01000029">
    <property type="protein sequence ID" value="GCB27602.1"/>
    <property type="molecule type" value="Genomic_DNA"/>
</dbReference>
<sequence length="534" mass="59460">MANMQELLQAAAIISKTEIREEDVSRLLAHRSEFETAFQKLHALLGPSSLSFPIPAASPTDDISVPSGLPTPELSGQRSPMSETPTRSLSESTPPTLTNHVKAVDTEVMLMEAVSDSAKQVLRLLKKRKRTISAFTYQSEIHHLDPGHEDIRVAVIKFVSHKRTDSDYYLAGRAALSLADDFLLWQRQVGMPGRLDVLSNNINDKTGAHYLEYTESCSSFRDKERAAEYIEFGIRLRFFASLCYVRYRGPITCAESISIHCASFSNPSEFSDSSGSPDSSHPSNPDTFSDTGAPSALNVPPSSIFDPSEFSPSSSRLSIVYPLFFVWRAFYRCRHSDLPALASALLSWPDLRELAEKKDWQKFDAPLFAEDNPPIDYAVPNQKRKRTLIDQSWKERSKRQRVSQSQPHPPGSPPSLRPRILPLGPQRFPNPGQYSSVPDIPPDEPQIVSDQVQYATTRDNWEFGSPMLPDQPQGNTPIHIWPLGSGAFPDRLQIISDSDSPTPHGLNLSTPEIANAVNNMLRTLDTTMDNQCAS</sequence>
<gene>
    <name evidence="2" type="ORF">AAWM_10487</name>
</gene>
<accession>A0A401L7W5</accession>
<proteinExistence type="predicted"/>
<feature type="region of interest" description="Disordered" evidence="1">
    <location>
        <begin position="60"/>
        <end position="97"/>
    </location>
</feature>
<feature type="region of interest" description="Disordered" evidence="1">
    <location>
        <begin position="390"/>
        <end position="442"/>
    </location>
</feature>
<comment type="caution">
    <text evidence="2">The sequence shown here is derived from an EMBL/GenBank/DDBJ whole genome shotgun (WGS) entry which is preliminary data.</text>
</comment>
<protein>
    <submittedName>
        <fullName evidence="2">Uncharacterized protein</fullName>
    </submittedName>
</protein>
<evidence type="ECO:0000313" key="2">
    <source>
        <dbReference type="EMBL" id="GCB27602.1"/>
    </source>
</evidence>
<dbReference type="AlphaFoldDB" id="A0A401L7W5"/>
<organism evidence="2 3">
    <name type="scientific">Aspergillus awamori</name>
    <name type="common">Black koji mold</name>
    <dbReference type="NCBI Taxonomy" id="105351"/>
    <lineage>
        <taxon>Eukaryota</taxon>
        <taxon>Fungi</taxon>
        <taxon>Dikarya</taxon>
        <taxon>Ascomycota</taxon>
        <taxon>Pezizomycotina</taxon>
        <taxon>Eurotiomycetes</taxon>
        <taxon>Eurotiomycetidae</taxon>
        <taxon>Eurotiales</taxon>
        <taxon>Aspergillaceae</taxon>
        <taxon>Aspergillus</taxon>
    </lineage>
</organism>
<name>A0A401L7W5_ASPAW</name>
<reference evidence="2 3" key="1">
    <citation type="submission" date="2016-09" db="EMBL/GenBank/DDBJ databases">
        <title>Aspergillus awamori IFM 58123T.</title>
        <authorList>
            <person name="Kusuya Y."/>
            <person name="Shimizu M."/>
            <person name="Takahashi H."/>
            <person name="Yaguchi T."/>
        </authorList>
    </citation>
    <scope>NUCLEOTIDE SEQUENCE [LARGE SCALE GENOMIC DNA]</scope>
    <source>
        <strain evidence="2 3">IFM 58123</strain>
    </source>
</reference>